<comment type="caution">
    <text evidence="2">The sequence shown here is derived from an EMBL/GenBank/DDBJ whole genome shotgun (WGS) entry which is preliminary data.</text>
</comment>
<reference evidence="2 3" key="1">
    <citation type="submission" date="2017-04" db="EMBL/GenBank/DDBJ databases">
        <title>Draft genome sequence of Marssonina coronaria NL1: causal agent of apple blotch.</title>
        <authorList>
            <person name="Cheng Q."/>
        </authorList>
    </citation>
    <scope>NUCLEOTIDE SEQUENCE [LARGE SCALE GENOMIC DNA]</scope>
    <source>
        <strain evidence="2 3">NL1</strain>
    </source>
</reference>
<dbReference type="PANTHER" id="PTHR42032:SF1">
    <property type="entry name" value="YALI0E30679P"/>
    <property type="match status" value="1"/>
</dbReference>
<dbReference type="OrthoDB" id="5422510at2759"/>
<dbReference type="Proteomes" id="UP000242519">
    <property type="component" value="Unassembled WGS sequence"/>
</dbReference>
<name>A0A218ZBH4_9HELO</name>
<dbReference type="AlphaFoldDB" id="A0A218ZBH4"/>
<dbReference type="STRING" id="503106.A0A218ZBH4"/>
<dbReference type="InParanoid" id="A0A218ZBH4"/>
<evidence type="ECO:0000313" key="3">
    <source>
        <dbReference type="Proteomes" id="UP000242519"/>
    </source>
</evidence>
<feature type="region of interest" description="Disordered" evidence="1">
    <location>
        <begin position="322"/>
        <end position="345"/>
    </location>
</feature>
<evidence type="ECO:0000313" key="2">
    <source>
        <dbReference type="EMBL" id="OWP05429.1"/>
    </source>
</evidence>
<dbReference type="PANTHER" id="PTHR42032">
    <property type="entry name" value="YALI0E30679P"/>
    <property type="match status" value="1"/>
</dbReference>
<gene>
    <name evidence="2" type="ORF">B2J93_8372</name>
</gene>
<proteinExistence type="predicted"/>
<keyword evidence="3" id="KW-1185">Reference proteome</keyword>
<accession>A0A218ZBH4</accession>
<protein>
    <submittedName>
        <fullName evidence="2">Uncharacterized protein</fullName>
    </submittedName>
</protein>
<organism evidence="2 3">
    <name type="scientific">Diplocarpon coronariae</name>
    <dbReference type="NCBI Taxonomy" id="2795749"/>
    <lineage>
        <taxon>Eukaryota</taxon>
        <taxon>Fungi</taxon>
        <taxon>Dikarya</taxon>
        <taxon>Ascomycota</taxon>
        <taxon>Pezizomycotina</taxon>
        <taxon>Leotiomycetes</taxon>
        <taxon>Helotiales</taxon>
        <taxon>Drepanopezizaceae</taxon>
        <taxon>Diplocarpon</taxon>
    </lineage>
</organism>
<feature type="region of interest" description="Disordered" evidence="1">
    <location>
        <begin position="185"/>
        <end position="210"/>
    </location>
</feature>
<feature type="region of interest" description="Disordered" evidence="1">
    <location>
        <begin position="1"/>
        <end position="78"/>
    </location>
</feature>
<dbReference type="EMBL" id="MZNU01000075">
    <property type="protein sequence ID" value="OWP05429.1"/>
    <property type="molecule type" value="Genomic_DNA"/>
</dbReference>
<evidence type="ECO:0000256" key="1">
    <source>
        <dbReference type="SAM" id="MobiDB-lite"/>
    </source>
</evidence>
<sequence length="488" mass="53148">MPSASLFPGGTRPPSLPDLRELPASILATPESRMAERSSSSPAGAPLRRSLAVDEPRQRLPSRLPTRRRSSNFSDSSLREVLQSSTDDLLLPKPSLTGESTRHDSSAWDSAPLAFALLPALGGMLFTDGSSVITDVMLLGLAAIFLNWSVRLPWDWYHSAQRIRKMEEYNEDTLISEESEDEALSLSQATLEEVPEEDEPSPPPPRSARRFPAHEAATNELYTHELLALLSCFLFPALGAYLLHTIRAQLTRPSEGLVSNYNLTIFLLASELRPMAHLVKLIQARTLHLQRVVGANPADSSPGNATGGMKDITRRLEDLEARGSKAGPHDPTAEPALSSKQSAMLSAEVRRSLQPDLDALNRAVRRYEKRATLQAFQTESRLHDLESRLNDAISLAAAAANSAHHKRGFTGIVVEWAATAIVIPLQTFGTLAGFPFKAAAATVAWSRTRVLGRKAVGAERGRKPGNAGVRIPSTGRLGDRVQVRGVRK</sequence>
<feature type="compositionally biased region" description="Basic and acidic residues" evidence="1">
    <location>
        <begin position="322"/>
        <end position="332"/>
    </location>
</feature>